<keyword evidence="2" id="KW-0732">Signal</keyword>
<reference evidence="4" key="1">
    <citation type="submission" date="2023-07" db="EMBL/GenBank/DDBJ databases">
        <title>30 novel species of actinomycetes from the DSMZ collection.</title>
        <authorList>
            <person name="Nouioui I."/>
        </authorList>
    </citation>
    <scope>NUCLEOTIDE SEQUENCE [LARGE SCALE GENOMIC DNA]</scope>
    <source>
        <strain evidence="4">DSM 42041</strain>
    </source>
</reference>
<gene>
    <name evidence="3" type="ORF">RM572_18705</name>
</gene>
<feature type="compositionally biased region" description="Gly residues" evidence="1">
    <location>
        <begin position="112"/>
        <end position="121"/>
    </location>
</feature>
<feature type="compositionally biased region" description="Basic and acidic residues" evidence="1">
    <location>
        <begin position="56"/>
        <end position="82"/>
    </location>
</feature>
<feature type="signal peptide" evidence="2">
    <location>
        <begin position="1"/>
        <end position="29"/>
    </location>
</feature>
<feature type="compositionally biased region" description="Gly residues" evidence="1">
    <location>
        <begin position="135"/>
        <end position="152"/>
    </location>
</feature>
<protein>
    <recommendedName>
        <fullName evidence="5">Hydrogenase expression protein HypF</fullName>
    </recommendedName>
</protein>
<comment type="caution">
    <text evidence="3">The sequence shown here is derived from an EMBL/GenBank/DDBJ whole genome shotgun (WGS) entry which is preliminary data.</text>
</comment>
<accession>A0ABU2NUY5</accession>
<name>A0ABU2NUY5_9ACTN</name>
<evidence type="ECO:0000313" key="3">
    <source>
        <dbReference type="EMBL" id="MDT0380787.1"/>
    </source>
</evidence>
<keyword evidence="4" id="KW-1185">Reference proteome</keyword>
<feature type="compositionally biased region" description="Acidic residues" evidence="1">
    <location>
        <begin position="83"/>
        <end position="93"/>
    </location>
</feature>
<dbReference type="EMBL" id="JAVREQ010000017">
    <property type="protein sequence ID" value="MDT0380787.1"/>
    <property type="molecule type" value="Genomic_DNA"/>
</dbReference>
<proteinExistence type="predicted"/>
<feature type="region of interest" description="Disordered" evidence="1">
    <location>
        <begin position="28"/>
        <end position="243"/>
    </location>
</feature>
<evidence type="ECO:0000256" key="1">
    <source>
        <dbReference type="SAM" id="MobiDB-lite"/>
    </source>
</evidence>
<organism evidence="3 4">
    <name type="scientific">Streptomyces hazeniae</name>
    <dbReference type="NCBI Taxonomy" id="3075538"/>
    <lineage>
        <taxon>Bacteria</taxon>
        <taxon>Bacillati</taxon>
        <taxon>Actinomycetota</taxon>
        <taxon>Actinomycetes</taxon>
        <taxon>Kitasatosporales</taxon>
        <taxon>Streptomycetaceae</taxon>
        <taxon>Streptomyces</taxon>
    </lineage>
</organism>
<evidence type="ECO:0000313" key="4">
    <source>
        <dbReference type="Proteomes" id="UP001183414"/>
    </source>
</evidence>
<sequence length="404" mass="41515">MPASKAVAMVAMPSAVLMSMGVTPQMAYAKPLPKNPFSDGPCVSQQDRAEEEAEKEAEAAAKAEEERKRAEAERKAAEKAEQEKEDAEQDDASDSGSDSGSGSGSGDDATGGSSGSGGSGGSSEPEPSPSEEDGSGGLLGGVGDALGDLLGGGDREEKAEPEPTPSETPDASQKPEKKESSDPVGDAVGEVGEGVEDTVGKVEEGLGDVTDGLSGSSGDDASSDETGDDGATDETELPVGEDGKKVFPCVEEEKVAGEAEQTPAMLPNQPWTLKASSLTIRGQDYEGVFNVRTADGSTKQVLKFTADSVDIGDLHQIVQGQDGLQYHVKAAPGSTSTIREGQVTLYTERLEGKLFGLIPITFDPEHPPPLNLPDVFFTDVTVQQAGQFGGTLTVPGLHSTISGG</sequence>
<evidence type="ECO:0000256" key="2">
    <source>
        <dbReference type="SAM" id="SignalP"/>
    </source>
</evidence>
<dbReference type="RefSeq" id="WP_311674503.1">
    <property type="nucleotide sequence ID" value="NZ_JAVREQ010000017.1"/>
</dbReference>
<dbReference type="Proteomes" id="UP001183414">
    <property type="component" value="Unassembled WGS sequence"/>
</dbReference>
<feature type="compositionally biased region" description="Low complexity" evidence="1">
    <location>
        <begin position="207"/>
        <end position="220"/>
    </location>
</feature>
<feature type="compositionally biased region" description="Acidic residues" evidence="1">
    <location>
        <begin position="221"/>
        <end position="236"/>
    </location>
</feature>
<feature type="chain" id="PRO_5046039512" description="Hydrogenase expression protein HypF" evidence="2">
    <location>
        <begin position="30"/>
        <end position="404"/>
    </location>
</feature>
<evidence type="ECO:0008006" key="5">
    <source>
        <dbReference type="Google" id="ProtNLM"/>
    </source>
</evidence>